<dbReference type="Proteomes" id="UP001595824">
    <property type="component" value="Unassembled WGS sequence"/>
</dbReference>
<proteinExistence type="predicted"/>
<gene>
    <name evidence="4" type="ORF">ACFPC0_08765</name>
</gene>
<dbReference type="Gene3D" id="1.10.10.60">
    <property type="entry name" value="Homeodomain-like"/>
    <property type="match status" value="1"/>
</dbReference>
<dbReference type="InterPro" id="IPR036271">
    <property type="entry name" value="Tet_transcr_reg_TetR-rel_C_sf"/>
</dbReference>
<keyword evidence="5" id="KW-1185">Reference proteome</keyword>
<dbReference type="SUPFAM" id="SSF46689">
    <property type="entry name" value="Homeodomain-like"/>
    <property type="match status" value="1"/>
</dbReference>
<evidence type="ECO:0000256" key="1">
    <source>
        <dbReference type="ARBA" id="ARBA00023125"/>
    </source>
</evidence>
<dbReference type="InterPro" id="IPR009057">
    <property type="entry name" value="Homeodomain-like_sf"/>
</dbReference>
<evidence type="ECO:0000259" key="3">
    <source>
        <dbReference type="PROSITE" id="PS50977"/>
    </source>
</evidence>
<dbReference type="InterPro" id="IPR041678">
    <property type="entry name" value="TetR_C_16"/>
</dbReference>
<dbReference type="RefSeq" id="WP_381737920.1">
    <property type="nucleotide sequence ID" value="NZ_JBHSDP010000009.1"/>
</dbReference>
<dbReference type="PANTHER" id="PTHR30055:SF235">
    <property type="entry name" value="TRANSCRIPTIONAL REGULATORY PROTEIN"/>
    <property type="match status" value="1"/>
</dbReference>
<evidence type="ECO:0000313" key="5">
    <source>
        <dbReference type="Proteomes" id="UP001595824"/>
    </source>
</evidence>
<dbReference type="PROSITE" id="PS50977">
    <property type="entry name" value="HTH_TETR_2"/>
    <property type="match status" value="1"/>
</dbReference>
<organism evidence="4 5">
    <name type="scientific">Streptomyces andamanensis</name>
    <dbReference type="NCBI Taxonomy" id="1565035"/>
    <lineage>
        <taxon>Bacteria</taxon>
        <taxon>Bacillati</taxon>
        <taxon>Actinomycetota</taxon>
        <taxon>Actinomycetes</taxon>
        <taxon>Kitasatosporales</taxon>
        <taxon>Streptomycetaceae</taxon>
        <taxon>Streptomyces</taxon>
    </lineage>
</organism>
<name>A0ABV8TBC2_9ACTN</name>
<dbReference type="Gene3D" id="1.10.357.10">
    <property type="entry name" value="Tetracycline Repressor, domain 2"/>
    <property type="match status" value="1"/>
</dbReference>
<comment type="caution">
    <text evidence="4">The sequence shown here is derived from an EMBL/GenBank/DDBJ whole genome shotgun (WGS) entry which is preliminary data.</text>
</comment>
<protein>
    <submittedName>
        <fullName evidence="4">TetR family transcriptional regulator</fullName>
    </submittedName>
</protein>
<accession>A0ABV8TBC2</accession>
<dbReference type="InterPro" id="IPR050109">
    <property type="entry name" value="HTH-type_TetR-like_transc_reg"/>
</dbReference>
<dbReference type="Pfam" id="PF17920">
    <property type="entry name" value="TetR_C_16"/>
    <property type="match status" value="1"/>
</dbReference>
<reference evidence="5" key="1">
    <citation type="journal article" date="2019" name="Int. J. Syst. Evol. Microbiol.">
        <title>The Global Catalogue of Microorganisms (GCM) 10K type strain sequencing project: providing services to taxonomists for standard genome sequencing and annotation.</title>
        <authorList>
            <consortium name="The Broad Institute Genomics Platform"/>
            <consortium name="The Broad Institute Genome Sequencing Center for Infectious Disease"/>
            <person name="Wu L."/>
            <person name="Ma J."/>
        </authorList>
    </citation>
    <scope>NUCLEOTIDE SEQUENCE [LARGE SCALE GENOMIC DNA]</scope>
    <source>
        <strain evidence="5">PCU 347</strain>
    </source>
</reference>
<evidence type="ECO:0000313" key="4">
    <source>
        <dbReference type="EMBL" id="MFC4327921.1"/>
    </source>
</evidence>
<evidence type="ECO:0000256" key="2">
    <source>
        <dbReference type="PROSITE-ProRule" id="PRU00335"/>
    </source>
</evidence>
<dbReference type="Pfam" id="PF00440">
    <property type="entry name" value="TetR_N"/>
    <property type="match status" value="1"/>
</dbReference>
<feature type="DNA-binding region" description="H-T-H motif" evidence="2">
    <location>
        <begin position="35"/>
        <end position="54"/>
    </location>
</feature>
<sequence>MNKTRGRPRGRPATRTRIAEEARALFLARGYQGTTLRAVAAAADVDVALIGYHFGSKQGLFGEAMNIDCGRSTAVARALEGDPAHLAERLVDAVTALWEEPDEGGAAGFAALEPVAMRDEDVMRVFREFLEREVLGRIAAHLGGRYATERATAAVAVLGGLIFTRYLNPLGPVAALDAAAVRRILAPPLRAALYGGPAPAAAPVRPRPARLPRTA</sequence>
<keyword evidence="1 2" id="KW-0238">DNA-binding</keyword>
<feature type="domain" description="HTH tetR-type" evidence="3">
    <location>
        <begin position="12"/>
        <end position="72"/>
    </location>
</feature>
<dbReference type="EMBL" id="JBHSDP010000009">
    <property type="protein sequence ID" value="MFC4327921.1"/>
    <property type="molecule type" value="Genomic_DNA"/>
</dbReference>
<dbReference type="InterPro" id="IPR001647">
    <property type="entry name" value="HTH_TetR"/>
</dbReference>
<dbReference type="PANTHER" id="PTHR30055">
    <property type="entry name" value="HTH-TYPE TRANSCRIPTIONAL REGULATOR RUTR"/>
    <property type="match status" value="1"/>
</dbReference>
<dbReference type="SUPFAM" id="SSF48498">
    <property type="entry name" value="Tetracyclin repressor-like, C-terminal domain"/>
    <property type="match status" value="1"/>
</dbReference>